<evidence type="ECO:0000313" key="3">
    <source>
        <dbReference type="Proteomes" id="UP001438707"/>
    </source>
</evidence>
<feature type="region of interest" description="Disordered" evidence="1">
    <location>
        <begin position="1"/>
        <end position="46"/>
    </location>
</feature>
<dbReference type="Proteomes" id="UP001438707">
    <property type="component" value="Unassembled WGS sequence"/>
</dbReference>
<gene>
    <name evidence="2" type="ORF">WJX74_009252</name>
</gene>
<comment type="caution">
    <text evidence="2">The sequence shown here is derived from an EMBL/GenBank/DDBJ whole genome shotgun (WGS) entry which is preliminary data.</text>
</comment>
<feature type="region of interest" description="Disordered" evidence="1">
    <location>
        <begin position="66"/>
        <end position="93"/>
    </location>
</feature>
<sequence length="134" mass="15691">MAAAASDKQTLDEHLPLSRHAKEKVKSAQHVLHNLRAKEKDPGNKHIIDEQLATLETLRHKDHEARHLERKHRHDLEHQHRAQVRQQLDEPTRKLGDNLFGFPCFDKKPEITAVGETPRPEYEVWRQRHIAPQP</sequence>
<dbReference type="EMBL" id="JALJOS010000050">
    <property type="protein sequence ID" value="KAK9819137.1"/>
    <property type="molecule type" value="Genomic_DNA"/>
</dbReference>
<keyword evidence="3" id="KW-1185">Reference proteome</keyword>
<protein>
    <submittedName>
        <fullName evidence="2">Uncharacterized protein</fullName>
    </submittedName>
</protein>
<feature type="compositionally biased region" description="Basic and acidic residues" evidence="1">
    <location>
        <begin position="36"/>
        <end position="46"/>
    </location>
</feature>
<evidence type="ECO:0000256" key="1">
    <source>
        <dbReference type="SAM" id="MobiDB-lite"/>
    </source>
</evidence>
<organism evidence="2 3">
    <name type="scientific">Apatococcus lobatus</name>
    <dbReference type="NCBI Taxonomy" id="904363"/>
    <lineage>
        <taxon>Eukaryota</taxon>
        <taxon>Viridiplantae</taxon>
        <taxon>Chlorophyta</taxon>
        <taxon>core chlorophytes</taxon>
        <taxon>Trebouxiophyceae</taxon>
        <taxon>Chlorellales</taxon>
        <taxon>Chlorellaceae</taxon>
        <taxon>Apatococcus</taxon>
    </lineage>
</organism>
<proteinExistence type="predicted"/>
<accession>A0AAW1QBG1</accession>
<evidence type="ECO:0000313" key="2">
    <source>
        <dbReference type="EMBL" id="KAK9819137.1"/>
    </source>
</evidence>
<dbReference type="AlphaFoldDB" id="A0AAW1QBG1"/>
<reference evidence="2 3" key="1">
    <citation type="journal article" date="2024" name="Nat. Commun.">
        <title>Phylogenomics reveals the evolutionary origins of lichenization in chlorophyte algae.</title>
        <authorList>
            <person name="Puginier C."/>
            <person name="Libourel C."/>
            <person name="Otte J."/>
            <person name="Skaloud P."/>
            <person name="Haon M."/>
            <person name="Grisel S."/>
            <person name="Petersen M."/>
            <person name="Berrin J.G."/>
            <person name="Delaux P.M."/>
            <person name="Dal Grande F."/>
            <person name="Keller J."/>
        </authorList>
    </citation>
    <scope>NUCLEOTIDE SEQUENCE [LARGE SCALE GENOMIC DNA]</scope>
    <source>
        <strain evidence="2 3">SAG 2145</strain>
    </source>
</reference>
<name>A0AAW1QBG1_9CHLO</name>